<dbReference type="SMART" id="SM00829">
    <property type="entry name" value="PKS_ER"/>
    <property type="match status" value="1"/>
</dbReference>
<dbReference type="Gene3D" id="3.90.180.10">
    <property type="entry name" value="Medium-chain alcohol dehydrogenases, catalytic domain"/>
    <property type="match status" value="1"/>
</dbReference>
<accession>A0ABQ7I8Z1</accession>
<dbReference type="SUPFAM" id="SSF51735">
    <property type="entry name" value="NAD(P)-binding Rossmann-fold domains"/>
    <property type="match status" value="1"/>
</dbReference>
<dbReference type="InterPro" id="IPR020843">
    <property type="entry name" value="ER"/>
</dbReference>
<dbReference type="PANTHER" id="PTHR45348:SF2">
    <property type="entry name" value="ZINC-TYPE ALCOHOL DEHYDROGENASE-LIKE PROTEIN C2E1P3.01"/>
    <property type="match status" value="1"/>
</dbReference>
<dbReference type="EMBL" id="RCSX01000037">
    <property type="protein sequence ID" value="KAF7916756.1"/>
    <property type="molecule type" value="Genomic_DNA"/>
</dbReference>
<evidence type="ECO:0000313" key="5">
    <source>
        <dbReference type="Proteomes" id="UP000783213"/>
    </source>
</evidence>
<name>A0ABQ7I8Z1_9HELO</name>
<dbReference type="Proteomes" id="UP000783213">
    <property type="component" value="Unassembled WGS sequence"/>
</dbReference>
<evidence type="ECO:0000313" key="4">
    <source>
        <dbReference type="EMBL" id="KAF7916756.1"/>
    </source>
</evidence>
<comment type="similarity">
    <text evidence="1">Belongs to the zinc-containing alcohol dehydrogenase family.</text>
</comment>
<evidence type="ECO:0000259" key="3">
    <source>
        <dbReference type="SMART" id="SM00829"/>
    </source>
</evidence>
<dbReference type="CDD" id="cd08249">
    <property type="entry name" value="enoyl_reductase_like"/>
    <property type="match status" value="1"/>
</dbReference>
<keyword evidence="2" id="KW-0560">Oxidoreductase</keyword>
<dbReference type="InterPro" id="IPR047122">
    <property type="entry name" value="Trans-enoyl_RdTase-like"/>
</dbReference>
<evidence type="ECO:0000256" key="1">
    <source>
        <dbReference type="ARBA" id="ARBA00008072"/>
    </source>
</evidence>
<dbReference type="InterPro" id="IPR036291">
    <property type="entry name" value="NAD(P)-bd_dom_sf"/>
</dbReference>
<dbReference type="RefSeq" id="XP_038805459.1">
    <property type="nucleotide sequence ID" value="XM_038958099.1"/>
</dbReference>
<dbReference type="Gene3D" id="3.40.50.720">
    <property type="entry name" value="NAD(P)-binding Rossmann-like Domain"/>
    <property type="match status" value="1"/>
</dbReference>
<organism evidence="4 5">
    <name type="scientific">Botrytis deweyae</name>
    <dbReference type="NCBI Taxonomy" id="2478750"/>
    <lineage>
        <taxon>Eukaryota</taxon>
        <taxon>Fungi</taxon>
        <taxon>Dikarya</taxon>
        <taxon>Ascomycota</taxon>
        <taxon>Pezizomycotina</taxon>
        <taxon>Leotiomycetes</taxon>
        <taxon>Helotiales</taxon>
        <taxon>Sclerotiniaceae</taxon>
        <taxon>Botrytis</taxon>
    </lineage>
</organism>
<proteinExistence type="inferred from homology"/>
<sequence length="349" mass="36755">MSEQQPQNLAAFLPAIATPLTIESRPIPSPSNGEILIRNHAIAVNPVDWKRRDWGFAIPSYPTILGSDVSGVVEAIGPDVTIFKKGDRVIGFADGFSSGKLDNSAFQTYTIVPVTSAAKIPDSIDFEHGAMLPMAVATSSIALFSDLGLLRPAPGLVPKGSASVLIWGGASGLGSMAIQLAHLAVYDVYAVASPAHHSYLKSLGATTLFDYSSPTVVKDIIDAAKSKGQPICHALDVISEEKTLSAVSKVLSGSGGQGSKLAHVLPWPENVAKPDDIQLLSVSGENVWTTRRDISTWLFHTFLPSALERGSIVPSPRLQIVEGGLSGLQSAMDSSKKGVSGQKLVVRLA</sequence>
<evidence type="ECO:0000256" key="2">
    <source>
        <dbReference type="ARBA" id="ARBA00023002"/>
    </source>
</evidence>
<reference evidence="4 5" key="1">
    <citation type="journal article" date="2020" name="Genome Biol. Evol.">
        <title>Comparative genomics of Sclerotiniaceae.</title>
        <authorList>
            <person name="Valero Jimenez C.A."/>
            <person name="Steentjes M."/>
            <person name="Scholten O.E."/>
            <person name="Van Kan J.A.L."/>
        </authorList>
    </citation>
    <scope>NUCLEOTIDE SEQUENCE [LARGE SCALE GENOMIC DNA]</scope>
    <source>
        <strain evidence="4 5">B1</strain>
    </source>
</reference>
<dbReference type="InterPro" id="IPR013154">
    <property type="entry name" value="ADH-like_N"/>
</dbReference>
<protein>
    <recommendedName>
        <fullName evidence="3">Enoyl reductase (ER) domain-containing protein</fullName>
    </recommendedName>
</protein>
<dbReference type="SUPFAM" id="SSF50129">
    <property type="entry name" value="GroES-like"/>
    <property type="match status" value="1"/>
</dbReference>
<gene>
    <name evidence="4" type="ORF">EAE98_010478</name>
</gene>
<dbReference type="PANTHER" id="PTHR45348">
    <property type="entry name" value="HYPOTHETICAL OXIDOREDUCTASE (EUROFUNG)"/>
    <property type="match status" value="1"/>
</dbReference>
<comment type="caution">
    <text evidence="4">The sequence shown here is derived from an EMBL/GenBank/DDBJ whole genome shotgun (WGS) entry which is preliminary data.</text>
</comment>
<dbReference type="GeneID" id="62237249"/>
<feature type="domain" description="Enoyl reductase (ER)" evidence="3">
    <location>
        <begin position="17"/>
        <end position="346"/>
    </location>
</feature>
<dbReference type="InterPro" id="IPR011032">
    <property type="entry name" value="GroES-like_sf"/>
</dbReference>
<dbReference type="Pfam" id="PF08240">
    <property type="entry name" value="ADH_N"/>
    <property type="match status" value="1"/>
</dbReference>
<keyword evidence="5" id="KW-1185">Reference proteome</keyword>